<name>A0A7D5ITW5_9MICO</name>
<evidence type="ECO:0000313" key="2">
    <source>
        <dbReference type="Proteomes" id="UP000509638"/>
    </source>
</evidence>
<evidence type="ECO:0008006" key="3">
    <source>
        <dbReference type="Google" id="ProtNLM"/>
    </source>
</evidence>
<organism evidence="1 2">
    <name type="scientific">Microbacterium oleivorans</name>
    <dbReference type="NCBI Taxonomy" id="273677"/>
    <lineage>
        <taxon>Bacteria</taxon>
        <taxon>Bacillati</taxon>
        <taxon>Actinomycetota</taxon>
        <taxon>Actinomycetes</taxon>
        <taxon>Micrococcales</taxon>
        <taxon>Microbacteriaceae</taxon>
        <taxon>Microbacterium</taxon>
    </lineage>
</organism>
<proteinExistence type="predicted"/>
<dbReference type="AlphaFoldDB" id="A0A7D5ITW5"/>
<accession>A0A7D5ITW5</accession>
<dbReference type="Proteomes" id="UP000509638">
    <property type="component" value="Chromosome"/>
</dbReference>
<reference evidence="1 2" key="1">
    <citation type="submission" date="2020-06" db="EMBL/GenBank/DDBJ databases">
        <authorList>
            <person name="Jo H."/>
        </authorList>
    </citation>
    <scope>NUCLEOTIDE SEQUENCE [LARGE SCALE GENOMIC DNA]</scope>
    <source>
        <strain evidence="1 2">I46</strain>
    </source>
</reference>
<evidence type="ECO:0000313" key="1">
    <source>
        <dbReference type="EMBL" id="QLD12534.1"/>
    </source>
</evidence>
<dbReference type="RefSeq" id="WP_178013370.1">
    <property type="nucleotide sequence ID" value="NZ_CP058316.1"/>
</dbReference>
<sequence>MTELLDRHRLASEGVGWRRVAELRRQGSLLRLRPGIFVRAEQFTRAPTATRALLRAHALAATTHEPGVFSHTTAAAAHGLPVVRTDDRVHTTDIDARGAARVGVVRHRGPLADDDIVRLGPLRCTSLARTLADLARTAPCETSIAAMDAALRAAGPNAQALRETVGLIARRSAHGVSRAMGRLAFADGGAESPGESISRIHLVRVGFRVRTQIVVAGPRGREYRVDFEIDDVLGEFDGAAKYSDPNLLGGRTPEQALLAEKRREDEIRGVTQRRLVRWQWPEIASSDALENHLRGLGVRPRQTRGAFLTLGTELGPPW</sequence>
<protein>
    <recommendedName>
        <fullName evidence="3">Type IV toxin-antitoxin system AbiEi family antitoxin domain-containing protein</fullName>
    </recommendedName>
</protein>
<gene>
    <name evidence="1" type="ORF">HW566_12600</name>
</gene>
<dbReference type="EMBL" id="CP058316">
    <property type="protein sequence ID" value="QLD12534.1"/>
    <property type="molecule type" value="Genomic_DNA"/>
</dbReference>